<keyword evidence="2" id="KW-0732">Signal</keyword>
<keyword evidence="1" id="KW-0472">Membrane</keyword>
<organism evidence="3 4">
    <name type="scientific">Nannocystis bainbridge</name>
    <dbReference type="NCBI Taxonomy" id="2995303"/>
    <lineage>
        <taxon>Bacteria</taxon>
        <taxon>Pseudomonadati</taxon>
        <taxon>Myxococcota</taxon>
        <taxon>Polyangia</taxon>
        <taxon>Nannocystales</taxon>
        <taxon>Nannocystaceae</taxon>
        <taxon>Nannocystis</taxon>
    </lineage>
</organism>
<accession>A0ABT5DQK5</accession>
<dbReference type="EMBL" id="JAQNDL010000001">
    <property type="protein sequence ID" value="MDC0715430.1"/>
    <property type="molecule type" value="Genomic_DNA"/>
</dbReference>
<evidence type="ECO:0000313" key="4">
    <source>
        <dbReference type="Proteomes" id="UP001221686"/>
    </source>
</evidence>
<keyword evidence="4" id="KW-1185">Reference proteome</keyword>
<gene>
    <name evidence="3" type="ORF">POL25_00915</name>
</gene>
<evidence type="ECO:0000313" key="3">
    <source>
        <dbReference type="EMBL" id="MDC0715430.1"/>
    </source>
</evidence>
<sequence length="282" mass="28742">MRGVRAVACGLVVALSASSVAARPAEGPVHESVLWSDNLTGYADERAAEGAHASAAEFYFRAHDRLTGSAAPQRFLGSAHEPLEKGVQAAAEAQADDPSRTDLLCAADLRLVRHARLLESAGVLTPAAVALLRGARVRVDARLRAAGSVCTGPAAPAPASVTLSAVIAYPEGHVFSDRILEPGALARAAPLDTPYVPAIPPRSGKRGKLWTNLGVALMAGGLLVVGLGVGMAGRERDASAALSIVTGATAFTAGLPMLIIGDQRRRAAAALAIGGRGLSVAF</sequence>
<dbReference type="RefSeq" id="WP_272083780.1">
    <property type="nucleotide sequence ID" value="NZ_JAQNDL010000001.1"/>
</dbReference>
<protein>
    <submittedName>
        <fullName evidence="3">Uncharacterized protein</fullName>
    </submittedName>
</protein>
<evidence type="ECO:0000256" key="1">
    <source>
        <dbReference type="SAM" id="Phobius"/>
    </source>
</evidence>
<reference evidence="3 4" key="1">
    <citation type="submission" date="2022-11" db="EMBL/GenBank/DDBJ databases">
        <title>Minimal conservation of predation-associated metabolite biosynthetic gene clusters underscores biosynthetic potential of Myxococcota including descriptions for ten novel species: Archangium lansinium sp. nov., Myxococcus landrumus sp. nov., Nannocystis bai.</title>
        <authorList>
            <person name="Ahearne A."/>
            <person name="Stevens C."/>
            <person name="Dowd S."/>
        </authorList>
    </citation>
    <scope>NUCLEOTIDE SEQUENCE [LARGE SCALE GENOMIC DNA]</scope>
    <source>
        <strain evidence="3 4">BB15-2</strain>
    </source>
</reference>
<proteinExistence type="predicted"/>
<keyword evidence="1" id="KW-1133">Transmembrane helix</keyword>
<evidence type="ECO:0000256" key="2">
    <source>
        <dbReference type="SAM" id="SignalP"/>
    </source>
</evidence>
<feature type="transmembrane region" description="Helical" evidence="1">
    <location>
        <begin position="209"/>
        <end position="232"/>
    </location>
</feature>
<feature type="signal peptide" evidence="2">
    <location>
        <begin position="1"/>
        <end position="21"/>
    </location>
</feature>
<dbReference type="Proteomes" id="UP001221686">
    <property type="component" value="Unassembled WGS sequence"/>
</dbReference>
<keyword evidence="1" id="KW-0812">Transmembrane</keyword>
<feature type="transmembrane region" description="Helical" evidence="1">
    <location>
        <begin position="238"/>
        <end position="260"/>
    </location>
</feature>
<feature type="chain" id="PRO_5045173440" evidence="2">
    <location>
        <begin position="22"/>
        <end position="282"/>
    </location>
</feature>
<comment type="caution">
    <text evidence="3">The sequence shown here is derived from an EMBL/GenBank/DDBJ whole genome shotgun (WGS) entry which is preliminary data.</text>
</comment>
<name>A0ABT5DQK5_9BACT</name>